<proteinExistence type="predicted"/>
<accession>A0A162NJB3</accession>
<evidence type="ECO:0000313" key="1">
    <source>
        <dbReference type="EMBL" id="KZS18037.1"/>
    </source>
</evidence>
<protein>
    <submittedName>
        <fullName evidence="1">Uncharacterized protein</fullName>
    </submittedName>
</protein>
<sequence length="58" mass="6444">MKSPSENKINKKWDIDVRNAFCAVVSDCHQVLGCGVTIEKKEDRDSRGPRPLTLSGLT</sequence>
<reference evidence="1 2" key="1">
    <citation type="submission" date="2016-03" db="EMBL/GenBank/DDBJ databases">
        <title>EvidentialGene: Evidence-directed Construction of Genes on Genomes.</title>
        <authorList>
            <person name="Gilbert D.G."/>
            <person name="Choi J.-H."/>
            <person name="Mockaitis K."/>
            <person name="Colbourne J."/>
            <person name="Pfrender M."/>
        </authorList>
    </citation>
    <scope>NUCLEOTIDE SEQUENCE [LARGE SCALE GENOMIC DNA]</scope>
    <source>
        <strain evidence="1 2">Xinb3</strain>
        <tissue evidence="1">Complete organism</tissue>
    </source>
</reference>
<gene>
    <name evidence="1" type="ORF">APZ42_016033</name>
</gene>
<comment type="caution">
    <text evidence="1">The sequence shown here is derived from an EMBL/GenBank/DDBJ whole genome shotgun (WGS) entry which is preliminary data.</text>
</comment>
<dbReference type="Proteomes" id="UP000076858">
    <property type="component" value="Unassembled WGS sequence"/>
</dbReference>
<name>A0A162NJB3_9CRUS</name>
<dbReference type="AlphaFoldDB" id="A0A162NJB3"/>
<dbReference type="EMBL" id="LRGB01000568">
    <property type="protein sequence ID" value="KZS18037.1"/>
    <property type="molecule type" value="Genomic_DNA"/>
</dbReference>
<evidence type="ECO:0000313" key="2">
    <source>
        <dbReference type="Proteomes" id="UP000076858"/>
    </source>
</evidence>
<keyword evidence="2" id="KW-1185">Reference proteome</keyword>
<organism evidence="1 2">
    <name type="scientific">Daphnia magna</name>
    <dbReference type="NCBI Taxonomy" id="35525"/>
    <lineage>
        <taxon>Eukaryota</taxon>
        <taxon>Metazoa</taxon>
        <taxon>Ecdysozoa</taxon>
        <taxon>Arthropoda</taxon>
        <taxon>Crustacea</taxon>
        <taxon>Branchiopoda</taxon>
        <taxon>Diplostraca</taxon>
        <taxon>Cladocera</taxon>
        <taxon>Anomopoda</taxon>
        <taxon>Daphniidae</taxon>
        <taxon>Daphnia</taxon>
    </lineage>
</organism>